<keyword evidence="1" id="KW-0175">Coiled coil</keyword>
<feature type="coiled-coil region" evidence="1">
    <location>
        <begin position="14"/>
        <end position="48"/>
    </location>
</feature>
<organism evidence="3 4">
    <name type="scientific">Claviceps purpurea (strain 20.1)</name>
    <name type="common">Ergot fungus</name>
    <name type="synonym">Sphacelia segetum</name>
    <dbReference type="NCBI Taxonomy" id="1111077"/>
    <lineage>
        <taxon>Eukaryota</taxon>
        <taxon>Fungi</taxon>
        <taxon>Dikarya</taxon>
        <taxon>Ascomycota</taxon>
        <taxon>Pezizomycotina</taxon>
        <taxon>Sordariomycetes</taxon>
        <taxon>Hypocreomycetidae</taxon>
        <taxon>Hypocreales</taxon>
        <taxon>Clavicipitaceae</taxon>
        <taxon>Claviceps</taxon>
    </lineage>
</organism>
<dbReference type="EMBL" id="CAGA01000013">
    <property type="protein sequence ID" value="CCE29240.1"/>
    <property type="molecule type" value="Genomic_DNA"/>
</dbReference>
<evidence type="ECO:0000313" key="4">
    <source>
        <dbReference type="Proteomes" id="UP000016801"/>
    </source>
</evidence>
<feature type="region of interest" description="Disordered" evidence="2">
    <location>
        <begin position="49"/>
        <end position="77"/>
    </location>
</feature>
<proteinExistence type="predicted"/>
<gene>
    <name evidence="3" type="ORF">CPUR_02933</name>
</gene>
<dbReference type="AlphaFoldDB" id="M1W4E1"/>
<name>M1W4E1_CLAP2</name>
<comment type="caution">
    <text evidence="3">The sequence shown here is derived from an EMBL/GenBank/DDBJ whole genome shotgun (WGS) entry which is preliminary data.</text>
</comment>
<dbReference type="Proteomes" id="UP000016801">
    <property type="component" value="Unassembled WGS sequence"/>
</dbReference>
<evidence type="ECO:0000256" key="1">
    <source>
        <dbReference type="SAM" id="Coils"/>
    </source>
</evidence>
<reference evidence="3 4" key="1">
    <citation type="journal article" date="2013" name="PLoS Genet.">
        <title>Plant-symbiotic fungi as chemical engineers: Multi-genome analysis of the Clavicipitaceae reveals dynamics of alkaloid loci.</title>
        <authorList>
            <person name="Schardl C.L."/>
            <person name="Young C.A."/>
            <person name="Hesse U."/>
            <person name="Amyotte S.G."/>
            <person name="Andreeva K."/>
            <person name="Calie P.J."/>
            <person name="Fleetwood D.J."/>
            <person name="Haws D.C."/>
            <person name="Moore N."/>
            <person name="Oeser B."/>
            <person name="Panaccione D.G."/>
            <person name="Schweri K.K."/>
            <person name="Voisey C.R."/>
            <person name="Farman M.L."/>
            <person name="Jaromczyk J.W."/>
            <person name="Roe B.A."/>
            <person name="O'Sullivan D.M."/>
            <person name="Scott B."/>
            <person name="Tudzynski P."/>
            <person name="An Z."/>
            <person name="Arnaoudova E.G."/>
            <person name="Bullock C.T."/>
            <person name="Charlton N.D."/>
            <person name="Chen L."/>
            <person name="Cox M."/>
            <person name="Dinkins R.D."/>
            <person name="Florea S."/>
            <person name="Glenn A.E."/>
            <person name="Gordon A."/>
            <person name="Gueldener U."/>
            <person name="Harris D.R."/>
            <person name="Hollin W."/>
            <person name="Jaromczyk J."/>
            <person name="Johnson R.D."/>
            <person name="Khan A.K."/>
            <person name="Leistner E."/>
            <person name="Leuchtmann A."/>
            <person name="Li C."/>
            <person name="Liu J."/>
            <person name="Liu J."/>
            <person name="Liu M."/>
            <person name="Mace W."/>
            <person name="Machado C."/>
            <person name="Nagabhyru P."/>
            <person name="Pan J."/>
            <person name="Schmid J."/>
            <person name="Sugawara K."/>
            <person name="Steiner U."/>
            <person name="Takach J.E."/>
            <person name="Tanaka E."/>
            <person name="Webb J.S."/>
            <person name="Wilson E.V."/>
            <person name="Wiseman J.L."/>
            <person name="Yoshida R."/>
            <person name="Zeng Z."/>
        </authorList>
    </citation>
    <scope>NUCLEOTIDE SEQUENCE [LARGE SCALE GENOMIC DNA]</scope>
    <source>
        <strain evidence="3 4">20.1</strain>
    </source>
</reference>
<sequence>MDTPMQPDVVLSEAELVFRELQTLRQQVQAFEAQQQQTQQANVAAQQEHGTLLQQQQQEALQRSADALPQPFTGEQYTGNAEDRWIFISDSLAGPIRKRVSQFFANGQSHGWEAQTFLDHLAILYDDPRYEDRARFELLTFRQEKKEKFSEF</sequence>
<keyword evidence="4" id="KW-1185">Reference proteome</keyword>
<protein>
    <recommendedName>
        <fullName evidence="5">Retrotransposon gag domain-containing protein</fullName>
    </recommendedName>
</protein>
<dbReference type="HOGENOM" id="CLU_1731281_0_0_1"/>
<evidence type="ECO:0000313" key="3">
    <source>
        <dbReference type="EMBL" id="CCE29240.1"/>
    </source>
</evidence>
<accession>M1W4E1</accession>
<feature type="compositionally biased region" description="Low complexity" evidence="2">
    <location>
        <begin position="49"/>
        <end position="62"/>
    </location>
</feature>
<evidence type="ECO:0008006" key="5">
    <source>
        <dbReference type="Google" id="ProtNLM"/>
    </source>
</evidence>
<dbReference type="VEuPathDB" id="FungiDB:CPUR_02933"/>
<evidence type="ECO:0000256" key="2">
    <source>
        <dbReference type="SAM" id="MobiDB-lite"/>
    </source>
</evidence>